<proteinExistence type="predicted"/>
<feature type="domain" description="Glycosyltransferase 2-like" evidence="1">
    <location>
        <begin position="162"/>
        <end position="260"/>
    </location>
</feature>
<evidence type="ECO:0000313" key="4">
    <source>
        <dbReference type="Proteomes" id="UP000361836"/>
    </source>
</evidence>
<name>A0A5K1J9D6_9ACTN</name>
<dbReference type="GO" id="GO:0016757">
    <property type="term" value="F:glycosyltransferase activity"/>
    <property type="evidence" value="ECO:0007669"/>
    <property type="project" value="UniProtKB-KW"/>
</dbReference>
<feature type="domain" description="Galactofuranosyltransferase GlfT2 N-terminal" evidence="2">
    <location>
        <begin position="39"/>
        <end position="101"/>
    </location>
</feature>
<protein>
    <submittedName>
        <fullName evidence="3">Galactofuranosyltransferase GlfT2</fullName>
        <ecNumber evidence="3">2.4.1.288</ecNumber>
    </submittedName>
</protein>
<sequence length="613" mass="69720">MQFKLANVVLKVEKHAKDFPELYYRVLSGDASYDDDIHSLHINGNVDFLTYVNGLSAGKWHQHASVDSVVLHMALFGRGRVVVHGVRSNELNPVELKSNPIYGDEVDPCVIDIDIDTTGYDLIGFRIESDEGYSVDLLNASYLTDVPEDSINPINLALSTTTFKNEQYILPNIELVKSGISNEDGPIHDHFHMFVVDNGQTLDSASLSDDLVTVLPNPNTGGSGGFARGMMAATETPDQYTHIILMDDDVSIMPESLIRTFNLLSLAKGKYKDAFINGAMLSMEDPTRQFEDVSYVATTGAYRRVKEDLNVGKLADILENERTSVEVDQAYGAWWYSCIPVKAIERNGLPMPFFIRCDDVEFGMRNKPVYMTMNCICVWHASFEGRFRASVDCYQYFRNFFAMIALDDCADEKMFVLRIQRGVRQNLRDMDYQAAEFILDGFEDYLRGPEYLQKLDGAATMIGKGKLNEKLIPVSQMDPKLLRKAGVTEQVLANVNLEFHPSKFMKYWRSIPYDKHYLPDALLRGKPGYVVKNGNCTLEGNSTRCKTLVFLDPTREKGSVRTMDRARFKSIRRREHELMARYRKEGKSVRGAWKDAMPYMTSREFWEKYLGLK</sequence>
<dbReference type="InterPro" id="IPR001173">
    <property type="entry name" value="Glyco_trans_2-like"/>
</dbReference>
<dbReference type="Gene3D" id="3.90.550.60">
    <property type="match status" value="1"/>
</dbReference>
<accession>A0A5K1J9D6</accession>
<dbReference type="EC" id="2.4.1.288" evidence="3"/>
<dbReference type="EMBL" id="CABWIE010000030">
    <property type="protein sequence ID" value="VWL99848.1"/>
    <property type="molecule type" value="Genomic_DNA"/>
</dbReference>
<organism evidence="3 4">
    <name type="scientific">Collinsella aerofaciens</name>
    <dbReference type="NCBI Taxonomy" id="74426"/>
    <lineage>
        <taxon>Bacteria</taxon>
        <taxon>Bacillati</taxon>
        <taxon>Actinomycetota</taxon>
        <taxon>Coriobacteriia</taxon>
        <taxon>Coriobacteriales</taxon>
        <taxon>Coriobacteriaceae</taxon>
        <taxon>Collinsella</taxon>
    </lineage>
</organism>
<dbReference type="SUPFAM" id="SSF53448">
    <property type="entry name" value="Nucleotide-diphospho-sugar transferases"/>
    <property type="match status" value="1"/>
</dbReference>
<reference evidence="3 4" key="1">
    <citation type="submission" date="2019-10" db="EMBL/GenBank/DDBJ databases">
        <authorList>
            <person name="Wolf R A."/>
        </authorList>
    </citation>
    <scope>NUCLEOTIDE SEQUENCE [LARGE SCALE GENOMIC DNA]</scope>
    <source>
        <strain evidence="3">Collinsella_aerofaciens_MC2</strain>
    </source>
</reference>
<keyword evidence="3" id="KW-0808">Transferase</keyword>
<dbReference type="Pfam" id="PF17994">
    <property type="entry name" value="Glft2_N"/>
    <property type="match status" value="1"/>
</dbReference>
<dbReference type="InterPro" id="IPR029044">
    <property type="entry name" value="Nucleotide-diphossugar_trans"/>
</dbReference>
<evidence type="ECO:0000259" key="2">
    <source>
        <dbReference type="Pfam" id="PF17994"/>
    </source>
</evidence>
<dbReference type="Pfam" id="PF00535">
    <property type="entry name" value="Glycos_transf_2"/>
    <property type="match status" value="1"/>
</dbReference>
<dbReference type="RefSeq" id="WP_152076926.1">
    <property type="nucleotide sequence ID" value="NZ_CAAKNU010000043.1"/>
</dbReference>
<evidence type="ECO:0000313" key="3">
    <source>
        <dbReference type="EMBL" id="VWL99848.1"/>
    </source>
</evidence>
<keyword evidence="4" id="KW-1185">Reference proteome</keyword>
<dbReference type="Proteomes" id="UP000361836">
    <property type="component" value="Unassembled WGS sequence"/>
</dbReference>
<dbReference type="InterPro" id="IPR040492">
    <property type="entry name" value="GlfT2_N"/>
</dbReference>
<dbReference type="AlphaFoldDB" id="A0A5K1J9D6"/>
<evidence type="ECO:0000259" key="1">
    <source>
        <dbReference type="Pfam" id="PF00535"/>
    </source>
</evidence>
<gene>
    <name evidence="3" type="primary">glfT2_2</name>
    <name evidence="3" type="ORF">KCJAJFAP_00801</name>
</gene>
<keyword evidence="3" id="KW-0328">Glycosyltransferase</keyword>